<dbReference type="Gene3D" id="1.10.510.10">
    <property type="entry name" value="Transferase(Phosphotransferase) domain 1"/>
    <property type="match status" value="2"/>
</dbReference>
<name>A0AAW2DRA5_9ROSI</name>
<dbReference type="EMBL" id="JAZDWU010000001">
    <property type="protein sequence ID" value="KAL0013260.1"/>
    <property type="molecule type" value="Genomic_DNA"/>
</dbReference>
<gene>
    <name evidence="3" type="ORF">SO802_000329</name>
</gene>
<dbReference type="Gene3D" id="3.30.200.20">
    <property type="entry name" value="Phosphorylase Kinase, domain 1"/>
    <property type="match status" value="1"/>
</dbReference>
<protein>
    <recommendedName>
        <fullName evidence="2">Protein kinase domain-containing protein</fullName>
    </recommendedName>
</protein>
<dbReference type="InterPro" id="IPR052611">
    <property type="entry name" value="Plant_RLK_LysM"/>
</dbReference>
<dbReference type="SMART" id="SM00219">
    <property type="entry name" value="TyrKc"/>
    <property type="match status" value="1"/>
</dbReference>
<dbReference type="InterPro" id="IPR000719">
    <property type="entry name" value="Prot_kinase_dom"/>
</dbReference>
<dbReference type="GO" id="GO:0005524">
    <property type="term" value="F:ATP binding"/>
    <property type="evidence" value="ECO:0007669"/>
    <property type="project" value="InterPro"/>
</dbReference>
<feature type="transmembrane region" description="Helical" evidence="1">
    <location>
        <begin position="144"/>
        <end position="169"/>
    </location>
</feature>
<accession>A0AAW2DRA5</accession>
<proteinExistence type="predicted"/>
<keyword evidence="1" id="KW-0472">Membrane</keyword>
<evidence type="ECO:0000313" key="3">
    <source>
        <dbReference type="EMBL" id="KAL0013260.1"/>
    </source>
</evidence>
<dbReference type="SUPFAM" id="SSF56112">
    <property type="entry name" value="Protein kinase-like (PK-like)"/>
    <property type="match status" value="1"/>
</dbReference>
<dbReference type="InterPro" id="IPR020635">
    <property type="entry name" value="Tyr_kinase_cat_dom"/>
</dbReference>
<dbReference type="Proteomes" id="UP001459277">
    <property type="component" value="Unassembled WGS sequence"/>
</dbReference>
<dbReference type="InterPro" id="IPR011009">
    <property type="entry name" value="Kinase-like_dom_sf"/>
</dbReference>
<dbReference type="InterPro" id="IPR008266">
    <property type="entry name" value="Tyr_kinase_AS"/>
</dbReference>
<dbReference type="Pfam" id="PF23457">
    <property type="entry name" value="LysM2_NFP"/>
    <property type="match status" value="1"/>
</dbReference>
<dbReference type="InterPro" id="IPR001245">
    <property type="entry name" value="Ser-Thr/Tyr_kinase_cat_dom"/>
</dbReference>
<dbReference type="GO" id="GO:0004713">
    <property type="term" value="F:protein tyrosine kinase activity"/>
    <property type="evidence" value="ECO:0007669"/>
    <property type="project" value="InterPro"/>
</dbReference>
<dbReference type="PANTHER" id="PTHR45927:SF2">
    <property type="entry name" value="SERINE_THREONINE RECEPTOR-LIKE KINASE NFP"/>
    <property type="match status" value="1"/>
</dbReference>
<dbReference type="Pfam" id="PF07714">
    <property type="entry name" value="PK_Tyr_Ser-Thr"/>
    <property type="match status" value="1"/>
</dbReference>
<dbReference type="Pfam" id="PF23462">
    <property type="entry name" value="LysM3_NFP"/>
    <property type="match status" value="1"/>
</dbReference>
<keyword evidence="1" id="KW-0812">Transmembrane</keyword>
<dbReference type="AlphaFoldDB" id="A0AAW2DRA5"/>
<reference evidence="3 4" key="1">
    <citation type="submission" date="2024-01" db="EMBL/GenBank/DDBJ databases">
        <title>A telomere-to-telomere, gap-free genome of sweet tea (Lithocarpus litseifolius).</title>
        <authorList>
            <person name="Zhou J."/>
        </authorList>
    </citation>
    <scope>NUCLEOTIDE SEQUENCE [LARGE SCALE GENOMIC DNA]</scope>
    <source>
        <strain evidence="3">Zhou-2022a</strain>
        <tissue evidence="3">Leaf</tissue>
    </source>
</reference>
<organism evidence="3 4">
    <name type="scientific">Lithocarpus litseifolius</name>
    <dbReference type="NCBI Taxonomy" id="425828"/>
    <lineage>
        <taxon>Eukaryota</taxon>
        <taxon>Viridiplantae</taxon>
        <taxon>Streptophyta</taxon>
        <taxon>Embryophyta</taxon>
        <taxon>Tracheophyta</taxon>
        <taxon>Spermatophyta</taxon>
        <taxon>Magnoliopsida</taxon>
        <taxon>eudicotyledons</taxon>
        <taxon>Gunneridae</taxon>
        <taxon>Pentapetalae</taxon>
        <taxon>rosids</taxon>
        <taxon>fabids</taxon>
        <taxon>Fagales</taxon>
        <taxon>Fagaceae</taxon>
        <taxon>Lithocarpus</taxon>
    </lineage>
</organism>
<keyword evidence="1" id="KW-1133">Transmembrane helix</keyword>
<evidence type="ECO:0000256" key="1">
    <source>
        <dbReference type="SAM" id="Phobius"/>
    </source>
</evidence>
<feature type="domain" description="Protein kinase" evidence="2">
    <location>
        <begin position="206"/>
        <end position="464"/>
    </location>
</feature>
<dbReference type="PROSITE" id="PS00109">
    <property type="entry name" value="PROTEIN_KINASE_TYR"/>
    <property type="match status" value="1"/>
</dbReference>
<evidence type="ECO:0000259" key="2">
    <source>
        <dbReference type="PROSITE" id="PS50011"/>
    </source>
</evidence>
<sequence>MEPNILPISLTRSKGDSYYVVSTNSFENLANWHVLEDMNPTLDPSLLHIGVEVIFPLFFKCPSKQEVANGIQNLITYVWQPADDVLQVSAKFNATAANIEDQNYYQNFSTAVGLPVLIPMSQLPAPSQPYPFQQYPPKNHSKHLWILIVIISLVGAILILLLSTFLVYAHCLSKRKKTIDRTGSSLETSELIQMKEKSKGDDFEHKSIQSKLLAGVSGYLSKPIMYETKTIMEATMNLSEQCKIGGSVYKATINEQVLAVKKIKEDVTEELKILQKVNHANLVKLMGTAPDEEGNHFLVYEYVERGSLRLNIALDVANGLHYMHEHTQPTIVHRDIRAANILLDSKFKAKIANFSMARSATNSLMPTVDVFAFGVVLLELLSGKKATETKENGEVDMLWKDIRLILEVEENKEERLRKWIDPHLERFYPIEGVLSLAALARACTLDKSSAKPSMAEIVFSLSVLTQSSPEASEGSWTAGIEGTEITHAISPITAR</sequence>
<evidence type="ECO:0000313" key="4">
    <source>
        <dbReference type="Proteomes" id="UP001459277"/>
    </source>
</evidence>
<keyword evidence="4" id="KW-1185">Reference proteome</keyword>
<dbReference type="InterPro" id="IPR059144">
    <property type="entry name" value="NFP_LysM3"/>
</dbReference>
<dbReference type="PANTHER" id="PTHR45927">
    <property type="entry name" value="LYSM-DOMAIN RECEPTOR-LIKE KINASE-RELATED"/>
    <property type="match status" value="1"/>
</dbReference>
<dbReference type="PROSITE" id="PS50011">
    <property type="entry name" value="PROTEIN_KINASE_DOM"/>
    <property type="match status" value="1"/>
</dbReference>
<comment type="caution">
    <text evidence="3">The sequence shown here is derived from an EMBL/GenBank/DDBJ whole genome shotgun (WGS) entry which is preliminary data.</text>
</comment>
<dbReference type="InterPro" id="IPR059143">
    <property type="entry name" value="NFP_LysM2"/>
</dbReference>